<dbReference type="Proteomes" id="UP000682892">
    <property type="component" value="Unassembled WGS sequence"/>
</dbReference>
<feature type="region of interest" description="Disordered" evidence="2">
    <location>
        <begin position="226"/>
        <end position="248"/>
    </location>
</feature>
<feature type="region of interest" description="Disordered" evidence="2">
    <location>
        <begin position="1"/>
        <end position="20"/>
    </location>
</feature>
<feature type="compositionally biased region" description="Basic and acidic residues" evidence="2">
    <location>
        <begin position="226"/>
        <end position="240"/>
    </location>
</feature>
<dbReference type="eggNOG" id="ENOG502TFHK">
    <property type="taxonomic scope" value="Eukaryota"/>
</dbReference>
<feature type="region of interest" description="Disordered" evidence="2">
    <location>
        <begin position="376"/>
        <end position="522"/>
    </location>
</feature>
<organism evidence="3 4">
    <name type="scientific">Aedes aegypti</name>
    <name type="common">Yellowfever mosquito</name>
    <name type="synonym">Culex aegypti</name>
    <dbReference type="NCBI Taxonomy" id="7159"/>
    <lineage>
        <taxon>Eukaryota</taxon>
        <taxon>Metazoa</taxon>
        <taxon>Ecdysozoa</taxon>
        <taxon>Arthropoda</taxon>
        <taxon>Hexapoda</taxon>
        <taxon>Insecta</taxon>
        <taxon>Pterygota</taxon>
        <taxon>Neoptera</taxon>
        <taxon>Endopterygota</taxon>
        <taxon>Diptera</taxon>
        <taxon>Nematocera</taxon>
        <taxon>Culicoidea</taxon>
        <taxon>Culicidae</taxon>
        <taxon>Culicinae</taxon>
        <taxon>Aedini</taxon>
        <taxon>Aedes</taxon>
        <taxon>Stegomyia</taxon>
    </lineage>
</organism>
<feature type="compositionally biased region" description="Acidic residues" evidence="2">
    <location>
        <begin position="388"/>
        <end position="415"/>
    </location>
</feature>
<reference evidence="3" key="1">
    <citation type="submission" date="2005-10" db="EMBL/GenBank/DDBJ databases">
        <authorList>
            <person name="Loftus B.J."/>
            <person name="Nene V.M."/>
            <person name="Hannick L.I."/>
            <person name="Bidwell S."/>
            <person name="Haas B."/>
            <person name="Amedeo P."/>
            <person name="Orvis J."/>
            <person name="Wortman J.R."/>
            <person name="White O.R."/>
            <person name="Salzberg S."/>
            <person name="Shumway M."/>
            <person name="Koo H."/>
            <person name="Zhao Y."/>
            <person name="Holmes M."/>
            <person name="Miller J."/>
            <person name="Schatz M."/>
            <person name="Pop M."/>
            <person name="Pai G."/>
            <person name="Utterback T."/>
            <person name="Rogers Y.-H."/>
            <person name="Kravitz S."/>
            <person name="Fraser C.M."/>
        </authorList>
    </citation>
    <scope>NUCLEOTIDE SEQUENCE</scope>
    <source>
        <strain evidence="3">Liverpool</strain>
    </source>
</reference>
<dbReference type="VEuPathDB" id="VectorBase:AAEL027854"/>
<feature type="region of interest" description="Disordered" evidence="2">
    <location>
        <begin position="61"/>
        <end position="110"/>
    </location>
</feature>
<evidence type="ECO:0000256" key="1">
    <source>
        <dbReference type="SAM" id="Coils"/>
    </source>
</evidence>
<protein>
    <submittedName>
        <fullName evidence="3">AAEL005121-PA</fullName>
    </submittedName>
</protein>
<feature type="region of interest" description="Disordered" evidence="2">
    <location>
        <begin position="341"/>
        <end position="360"/>
    </location>
</feature>
<evidence type="ECO:0000256" key="2">
    <source>
        <dbReference type="SAM" id="MobiDB-lite"/>
    </source>
</evidence>
<dbReference type="PhylomeDB" id="Q17B08"/>
<dbReference type="OMA" id="ADCANEM"/>
<dbReference type="VEuPathDB" id="VectorBase:AAEL027061"/>
<evidence type="ECO:0000313" key="4">
    <source>
        <dbReference type="Proteomes" id="UP000682892"/>
    </source>
</evidence>
<name>Q17B08_AEDAE</name>
<reference evidence="3" key="3">
    <citation type="submission" date="2012-09" db="EMBL/GenBank/DDBJ databases">
        <authorList>
            <consortium name="VectorBase"/>
        </authorList>
    </citation>
    <scope>NUCLEOTIDE SEQUENCE</scope>
    <source>
        <strain evidence="3">Liverpool</strain>
    </source>
</reference>
<feature type="coiled-coil region" evidence="1">
    <location>
        <begin position="296"/>
        <end position="323"/>
    </location>
</feature>
<reference evidence="3" key="2">
    <citation type="journal article" date="2007" name="Science">
        <title>Genome sequence of Aedes aegypti, a major arbovirus vector.</title>
        <authorList>
            <person name="Nene V."/>
            <person name="Wortman J.R."/>
            <person name="Lawson D."/>
            <person name="Haas B."/>
            <person name="Kodira C."/>
            <person name="Tu Z.J."/>
            <person name="Loftus B."/>
            <person name="Xi Z."/>
            <person name="Megy K."/>
            <person name="Grabherr M."/>
            <person name="Ren Q."/>
            <person name="Zdobnov E.M."/>
            <person name="Lobo N.F."/>
            <person name="Campbell K.S."/>
            <person name="Brown S.E."/>
            <person name="Bonaldo M.F."/>
            <person name="Zhu J."/>
            <person name="Sinkins S.P."/>
            <person name="Hogenkamp D.G."/>
            <person name="Amedeo P."/>
            <person name="Arensburger P."/>
            <person name="Atkinson P.W."/>
            <person name="Bidwell S."/>
            <person name="Biedler J."/>
            <person name="Birney E."/>
            <person name="Bruggner R.V."/>
            <person name="Costas J."/>
            <person name="Coy M.R."/>
            <person name="Crabtree J."/>
            <person name="Crawford M."/>
            <person name="Debruyn B."/>
            <person name="Decaprio D."/>
            <person name="Eiglmeier K."/>
            <person name="Eisenstadt E."/>
            <person name="El-Dorry H."/>
            <person name="Gelbart W.M."/>
            <person name="Gomes S.L."/>
            <person name="Hammond M."/>
            <person name="Hannick L.I."/>
            <person name="Hogan J.R."/>
            <person name="Holmes M.H."/>
            <person name="Jaffe D."/>
            <person name="Johnston J.S."/>
            <person name="Kennedy R.C."/>
            <person name="Koo H."/>
            <person name="Kravitz S."/>
            <person name="Kriventseva E.V."/>
            <person name="Kulp D."/>
            <person name="Labutti K."/>
            <person name="Lee E."/>
            <person name="Li S."/>
            <person name="Lovin D.D."/>
            <person name="Mao C."/>
            <person name="Mauceli E."/>
            <person name="Menck C.F."/>
            <person name="Miller J.R."/>
            <person name="Montgomery P."/>
            <person name="Mori A."/>
            <person name="Nascimento A.L."/>
            <person name="Naveira H.F."/>
            <person name="Nusbaum C."/>
            <person name="O'leary S."/>
            <person name="Orvis J."/>
            <person name="Pertea M."/>
            <person name="Quesneville H."/>
            <person name="Reidenbach K.R."/>
            <person name="Rogers Y.H."/>
            <person name="Roth C.W."/>
            <person name="Schneider J.R."/>
            <person name="Schatz M."/>
            <person name="Shumway M."/>
            <person name="Stanke M."/>
            <person name="Stinson E.O."/>
            <person name="Tubio J.M."/>
            <person name="Vanzee J.P."/>
            <person name="Verjovski-Almeida S."/>
            <person name="Werner D."/>
            <person name="White O."/>
            <person name="Wyder S."/>
            <person name="Zeng Q."/>
            <person name="Zhao Q."/>
            <person name="Zhao Y."/>
            <person name="Hill C.A."/>
            <person name="Raikhel A.S."/>
            <person name="Soares M.B."/>
            <person name="Knudson D.L."/>
            <person name="Lee N.H."/>
            <person name="Galagan J."/>
            <person name="Salzberg S.L."/>
            <person name="Paulsen I.T."/>
            <person name="Dimopoulos G."/>
            <person name="Collins F.H."/>
            <person name="Birren B."/>
            <person name="Fraser-Liggett C.M."/>
            <person name="Severson D.W."/>
        </authorList>
    </citation>
    <scope>NUCLEOTIDE SEQUENCE [LARGE SCALE GENOMIC DNA]</scope>
    <source>
        <strain evidence="3">Liverpool</strain>
    </source>
</reference>
<keyword evidence="1" id="KW-0175">Coiled coil</keyword>
<feature type="compositionally biased region" description="Basic and acidic residues" evidence="2">
    <location>
        <begin position="68"/>
        <end position="78"/>
    </location>
</feature>
<dbReference type="EMBL" id="CH477327">
    <property type="protein sequence ID" value="EAT43462.1"/>
    <property type="molecule type" value="Genomic_DNA"/>
</dbReference>
<dbReference type="PaxDb" id="7159-AAEL005121-PA"/>
<dbReference type="AlphaFoldDB" id="Q17B08"/>
<feature type="compositionally biased region" description="Acidic residues" evidence="2">
    <location>
        <begin position="495"/>
        <end position="522"/>
    </location>
</feature>
<evidence type="ECO:0000313" key="3">
    <source>
        <dbReference type="EMBL" id="EAT43462.1"/>
    </source>
</evidence>
<gene>
    <name evidence="3" type="ORF">AaeL_AAEL005121</name>
</gene>
<dbReference type="HOGENOM" id="CLU_453582_0_0_1"/>
<accession>Q17B08</accession>
<feature type="compositionally biased region" description="Basic and acidic residues" evidence="2">
    <location>
        <begin position="477"/>
        <end position="487"/>
    </location>
</feature>
<feature type="compositionally biased region" description="Acidic residues" evidence="2">
    <location>
        <begin position="456"/>
        <end position="466"/>
    </location>
</feature>
<sequence length="602" mass="66779">MGCASSSPLINGGGPGGIVETAKETASKTANEVLHAGETAILDVGEHMKDAVKNVASEIEGVLGGKTANKDKSDHVNESDLPQLNGHDKDGSDYQIIPLKDPKQPGVDESLENMKNNLLKKAQSFSDDTEKMADDIMKETEDLIRDAETGIADQGKEMLTRITSSDDGTIEILNLEEPEIERILDNDPQCPPTPEATIYSLVSSSDGAATESEAVDSAATVIEQVKPDPGHDESKREAIERCSSNDSENVDSVEIADNYDGSFETDNILPPEQQHPEAITNAFERDASVLSPDGDEALQDALLNELEDDIQQYEAEQQRQNRIHHFSFKLNSAALSIIEERTDDDSSVNQQSPERAAMEESTIQKLTNLEGDEEIHQEGEVAFPVDSEGNEALENVQDDEVTDENPVPVDDEDDSSERSLKGFEDVEQLLNMMPPVTRLRTLTRFRSFDYPRGGIEDDEESDEEHEEQIKNPPKKFNLKDFKGKMQSESKLNISEGDDDEGGEDVDENEEAGNDDTCVPDEPEENFDLEAAIDEVLTETSPEVQKTKWKMLIRTLRKIPYRANSFDLFSENDEDVLEILFEQRRKEMFTNADGESNESVDDS</sequence>
<proteinExistence type="predicted"/>